<comment type="catalytic activity">
    <reaction evidence="12">
        <text>an N,N'-diacetylchitobiosyl-diphospho-di-trans,poly-cis-dolichol + GDP-alpha-D-mannose = a beta-D-Man-(1-&gt;4)-beta-D-GlcNAc-(1-&gt;4)-alpha-D-GlcNAc-diphospho-di-trans,poly-cis-dolichol + GDP + H(+)</text>
        <dbReference type="Rhea" id="RHEA:13865"/>
        <dbReference type="Rhea" id="RHEA-COMP:19510"/>
        <dbReference type="Rhea" id="RHEA-COMP:19511"/>
        <dbReference type="ChEBI" id="CHEBI:15378"/>
        <dbReference type="ChEBI" id="CHEBI:57269"/>
        <dbReference type="ChEBI" id="CHEBI:57527"/>
        <dbReference type="ChEBI" id="CHEBI:58189"/>
        <dbReference type="ChEBI" id="CHEBI:58472"/>
        <dbReference type="EC" id="2.4.1.142"/>
    </reaction>
    <physiologicalReaction direction="left-to-right" evidence="12">
        <dbReference type="Rhea" id="RHEA:13866"/>
    </physiologicalReaction>
</comment>
<dbReference type="PANTHER" id="PTHR13036">
    <property type="entry name" value="BETA1,4 MANNOSYLTRANSFERASE"/>
    <property type="match status" value="1"/>
</dbReference>
<keyword evidence="5 13" id="KW-0812">Transmembrane</keyword>
<keyword evidence="8 13" id="KW-0472">Membrane</keyword>
<dbReference type="EMBL" id="VSWD01000010">
    <property type="protein sequence ID" value="KAK3091860.1"/>
    <property type="molecule type" value="Genomic_DNA"/>
</dbReference>
<dbReference type="InterPro" id="IPR028098">
    <property type="entry name" value="Glyco_trans_4-like_N"/>
</dbReference>
<keyword evidence="3" id="KW-0328">Glycosyltransferase</keyword>
<evidence type="ECO:0000259" key="15">
    <source>
        <dbReference type="Pfam" id="PF13579"/>
    </source>
</evidence>
<accession>A0AA88Y179</accession>
<feature type="transmembrane region" description="Helical" evidence="13">
    <location>
        <begin position="49"/>
        <end position="68"/>
    </location>
</feature>
<dbReference type="GO" id="GO:0004578">
    <property type="term" value="F:chitobiosyldiphosphodolichol beta-mannosyltransferase activity"/>
    <property type="evidence" value="ECO:0007669"/>
    <property type="project" value="UniProtKB-EC"/>
</dbReference>
<name>A0AA88Y179_PINIB</name>
<evidence type="ECO:0000256" key="5">
    <source>
        <dbReference type="ARBA" id="ARBA00022692"/>
    </source>
</evidence>
<keyword evidence="6" id="KW-0256">Endoplasmic reticulum</keyword>
<dbReference type="Pfam" id="PF13579">
    <property type="entry name" value="Glyco_trans_4_4"/>
    <property type="match status" value="1"/>
</dbReference>
<protein>
    <recommendedName>
        <fullName evidence="10">Beta-1,4-mannosyltransferase</fullName>
    </recommendedName>
    <alternativeName>
        <fullName evidence="11">GDP-Man:GlcNAc2-PP-dolichol mannosyltransferase</fullName>
    </alternativeName>
    <alternativeName>
        <fullName evidence="9">GDP-mannose-dolichol diphosphochitobiose mannosyltransferase</fullName>
    </alternativeName>
</protein>
<gene>
    <name evidence="16" type="ORF">FSP39_023202</name>
</gene>
<dbReference type="InterPro" id="IPR001296">
    <property type="entry name" value="Glyco_trans_1"/>
</dbReference>
<reference evidence="16" key="1">
    <citation type="submission" date="2019-08" db="EMBL/GenBank/DDBJ databases">
        <title>The improved chromosome-level genome for the pearl oyster Pinctada fucata martensii using PacBio sequencing and Hi-C.</title>
        <authorList>
            <person name="Zheng Z."/>
        </authorList>
    </citation>
    <scope>NUCLEOTIDE SEQUENCE</scope>
    <source>
        <strain evidence="16">ZZ-2019</strain>
        <tissue evidence="16">Adductor muscle</tissue>
    </source>
</reference>
<dbReference type="GO" id="GO:0005789">
    <property type="term" value="C:endoplasmic reticulum membrane"/>
    <property type="evidence" value="ECO:0007669"/>
    <property type="project" value="UniProtKB-SubCell"/>
</dbReference>
<keyword evidence="7 13" id="KW-1133">Transmembrane helix</keyword>
<feature type="domain" description="Glycosyltransferase subfamily 4-like N-terminal" evidence="15">
    <location>
        <begin position="5"/>
        <end position="165"/>
    </location>
</feature>
<comment type="subcellular location">
    <subcellularLocation>
        <location evidence="1">Endoplasmic reticulum membrane</location>
        <topology evidence="1">Single-pass membrane protein</topology>
    </subcellularLocation>
</comment>
<evidence type="ECO:0000256" key="13">
    <source>
        <dbReference type="SAM" id="Phobius"/>
    </source>
</evidence>
<keyword evidence="4" id="KW-0808">Transferase</keyword>
<dbReference type="AlphaFoldDB" id="A0AA88Y179"/>
<evidence type="ECO:0000256" key="11">
    <source>
        <dbReference type="ARBA" id="ARBA00033088"/>
    </source>
</evidence>
<dbReference type="Proteomes" id="UP001186944">
    <property type="component" value="Unassembled WGS sequence"/>
</dbReference>
<evidence type="ECO:0000256" key="1">
    <source>
        <dbReference type="ARBA" id="ARBA00004389"/>
    </source>
</evidence>
<evidence type="ECO:0000256" key="8">
    <source>
        <dbReference type="ARBA" id="ARBA00023136"/>
    </source>
</evidence>
<sequence>MQYHAESFAREGFDVDLLGYQGSKPHRNLYENEKINLHLMKEPPVFMKYFPRLIAYVVKVIYQCMIFGTKLLLLPKFGFLLMQNPPSIPTIFLGWIVCWLRGARLVIDWHNYGYTILGLSLGETHPLVKFSYWYEHFFGRFADFGFCVTKAMQEDLSCNWKIRAETLYDRPAEMFRSIPVIEKHQLLVKLSKTYSVFESSTGKENSTLFTLEDTDGKIKSQEKRPALLISSTSWTDYEKCVEELKKLPDILCVITGKGPQKSFYERQIAELNLKHVKFCLPWLEAEDYPQLLGCADLGVCLHKSSSGLDLPMKVVDMFGCGLPVCAIKFNCISELVHDRENGMIFTDSQELSKQLQELLQGFPNTNGKLDSMRSNLRSFQSVRWHTSWKNIVYPLFNEQT</sequence>
<comment type="pathway">
    <text evidence="2">Protein modification; protein glycosylation.</text>
</comment>
<proteinExistence type="predicted"/>
<keyword evidence="17" id="KW-1185">Reference proteome</keyword>
<dbReference type="Gene3D" id="3.40.50.2000">
    <property type="entry name" value="Glycogen Phosphorylase B"/>
    <property type="match status" value="1"/>
</dbReference>
<evidence type="ECO:0000256" key="7">
    <source>
        <dbReference type="ARBA" id="ARBA00022989"/>
    </source>
</evidence>
<dbReference type="Pfam" id="PF00534">
    <property type="entry name" value="Glycos_transf_1"/>
    <property type="match status" value="1"/>
</dbReference>
<comment type="caution">
    <text evidence="16">The sequence shown here is derived from an EMBL/GenBank/DDBJ whole genome shotgun (WGS) entry which is preliminary data.</text>
</comment>
<dbReference type="PANTHER" id="PTHR13036:SF0">
    <property type="entry name" value="CHITOBIOSYLDIPHOSPHODOLICHOL BETA-MANNOSYLTRANSFERASE"/>
    <property type="match status" value="1"/>
</dbReference>
<evidence type="ECO:0000256" key="9">
    <source>
        <dbReference type="ARBA" id="ARBA00031434"/>
    </source>
</evidence>
<evidence type="ECO:0000259" key="14">
    <source>
        <dbReference type="Pfam" id="PF00534"/>
    </source>
</evidence>
<evidence type="ECO:0000256" key="2">
    <source>
        <dbReference type="ARBA" id="ARBA00004922"/>
    </source>
</evidence>
<feature type="domain" description="Glycosyl transferase family 1" evidence="14">
    <location>
        <begin position="241"/>
        <end position="360"/>
    </location>
</feature>
<evidence type="ECO:0000313" key="16">
    <source>
        <dbReference type="EMBL" id="KAK3091860.1"/>
    </source>
</evidence>
<evidence type="ECO:0000256" key="12">
    <source>
        <dbReference type="ARBA" id="ARBA00045071"/>
    </source>
</evidence>
<evidence type="ECO:0000256" key="6">
    <source>
        <dbReference type="ARBA" id="ARBA00022824"/>
    </source>
</evidence>
<evidence type="ECO:0000256" key="4">
    <source>
        <dbReference type="ARBA" id="ARBA00022679"/>
    </source>
</evidence>
<dbReference type="SUPFAM" id="SSF53756">
    <property type="entry name" value="UDP-Glycosyltransferase/glycogen phosphorylase"/>
    <property type="match status" value="1"/>
</dbReference>
<evidence type="ECO:0000256" key="10">
    <source>
        <dbReference type="ARBA" id="ARBA00031566"/>
    </source>
</evidence>
<evidence type="ECO:0000313" key="17">
    <source>
        <dbReference type="Proteomes" id="UP001186944"/>
    </source>
</evidence>
<evidence type="ECO:0000256" key="3">
    <source>
        <dbReference type="ARBA" id="ARBA00022676"/>
    </source>
</evidence>
<dbReference type="InterPro" id="IPR026051">
    <property type="entry name" value="ALG1-like"/>
</dbReference>
<organism evidence="16 17">
    <name type="scientific">Pinctada imbricata</name>
    <name type="common">Atlantic pearl-oyster</name>
    <name type="synonym">Pinctada martensii</name>
    <dbReference type="NCBI Taxonomy" id="66713"/>
    <lineage>
        <taxon>Eukaryota</taxon>
        <taxon>Metazoa</taxon>
        <taxon>Spiralia</taxon>
        <taxon>Lophotrochozoa</taxon>
        <taxon>Mollusca</taxon>
        <taxon>Bivalvia</taxon>
        <taxon>Autobranchia</taxon>
        <taxon>Pteriomorphia</taxon>
        <taxon>Pterioida</taxon>
        <taxon>Pterioidea</taxon>
        <taxon>Pteriidae</taxon>
        <taxon>Pinctada</taxon>
    </lineage>
</organism>